<comment type="caution">
    <text evidence="2">The sequence shown here is derived from an EMBL/GenBank/DDBJ whole genome shotgun (WGS) entry which is preliminary data.</text>
</comment>
<proteinExistence type="predicted"/>
<feature type="transmembrane region" description="Helical" evidence="1">
    <location>
        <begin position="27"/>
        <end position="45"/>
    </location>
</feature>
<sequence length="290" mass="33034">MILAQVLKPYSMEQIRMLEEKMNTYETWVFVLVLLVAVLVLVTVMQRLTIAKLKSLETFKSKSSLKEINTTSNQNRSNANELNIADIHTITQTPIHTAMTVFGKDLPDPGVIFKYVVPLNVSKIITIGQREGSVITRSTEILDHHLTIDINSVDISNLEILSYSLEFRREGKVLLQLPGAKEFVEMGIRDKIHITKTLSFGDEPCFESLDSNNPLRFRIGNRISADGKFHSGYFEFHLFTKDVFEKTTNGNKRIEKHFYLKLFKIFPGYDTAGQTKEGLVPMLARFGGRM</sequence>
<evidence type="ECO:0000256" key="1">
    <source>
        <dbReference type="SAM" id="Phobius"/>
    </source>
</evidence>
<organism evidence="2 3">
    <name type="scientific">Leptospira harrisiae</name>
    <dbReference type="NCBI Taxonomy" id="2023189"/>
    <lineage>
        <taxon>Bacteria</taxon>
        <taxon>Pseudomonadati</taxon>
        <taxon>Spirochaetota</taxon>
        <taxon>Spirochaetia</taxon>
        <taxon>Leptospirales</taxon>
        <taxon>Leptospiraceae</taxon>
        <taxon>Leptospira</taxon>
    </lineage>
</organism>
<gene>
    <name evidence="2" type="ORF">CH364_02420</name>
</gene>
<dbReference type="EMBL" id="NPDX01000001">
    <property type="protein sequence ID" value="PJZ85141.1"/>
    <property type="molecule type" value="Genomic_DNA"/>
</dbReference>
<keyword evidence="3" id="KW-1185">Reference proteome</keyword>
<accession>A0A2N0ALN7</accession>
<keyword evidence="1" id="KW-1133">Transmembrane helix</keyword>
<evidence type="ECO:0000313" key="3">
    <source>
        <dbReference type="Proteomes" id="UP000232145"/>
    </source>
</evidence>
<dbReference type="AlphaFoldDB" id="A0A2N0ALN7"/>
<dbReference type="Proteomes" id="UP000232145">
    <property type="component" value="Unassembled WGS sequence"/>
</dbReference>
<evidence type="ECO:0000313" key="2">
    <source>
        <dbReference type="EMBL" id="PJZ85141.1"/>
    </source>
</evidence>
<reference evidence="2 3" key="1">
    <citation type="submission" date="2017-07" db="EMBL/GenBank/DDBJ databases">
        <title>Leptospira spp. isolated from tropical soils.</title>
        <authorList>
            <person name="Thibeaux R."/>
            <person name="Iraola G."/>
            <person name="Ferres I."/>
            <person name="Bierque E."/>
            <person name="Girault D."/>
            <person name="Soupe-Gilbert M.-E."/>
            <person name="Picardeau M."/>
            <person name="Goarant C."/>
        </authorList>
    </citation>
    <scope>NUCLEOTIDE SEQUENCE [LARGE SCALE GENOMIC DNA]</scope>
    <source>
        <strain evidence="2 3">FH2-B-A1</strain>
    </source>
</reference>
<dbReference type="RefSeq" id="WP_100742025.1">
    <property type="nucleotide sequence ID" value="NZ_NPDW01000001.1"/>
</dbReference>
<protein>
    <submittedName>
        <fullName evidence="2">Uncharacterized protein</fullName>
    </submittedName>
</protein>
<dbReference type="OrthoDB" id="322623at2"/>
<name>A0A2N0ALN7_9LEPT</name>
<keyword evidence="1" id="KW-0812">Transmembrane</keyword>
<keyword evidence="1" id="KW-0472">Membrane</keyword>